<evidence type="ECO:0000313" key="1">
    <source>
        <dbReference type="EMBL" id="KAH7353397.1"/>
    </source>
</evidence>
<reference evidence="1" key="1">
    <citation type="journal article" date="2021" name="Nat. Commun.">
        <title>Genetic determinants of endophytism in the Arabidopsis root mycobiome.</title>
        <authorList>
            <person name="Mesny F."/>
            <person name="Miyauchi S."/>
            <person name="Thiergart T."/>
            <person name="Pickel B."/>
            <person name="Atanasova L."/>
            <person name="Karlsson M."/>
            <person name="Huettel B."/>
            <person name="Barry K.W."/>
            <person name="Haridas S."/>
            <person name="Chen C."/>
            <person name="Bauer D."/>
            <person name="Andreopoulos W."/>
            <person name="Pangilinan J."/>
            <person name="LaButti K."/>
            <person name="Riley R."/>
            <person name="Lipzen A."/>
            <person name="Clum A."/>
            <person name="Drula E."/>
            <person name="Henrissat B."/>
            <person name="Kohler A."/>
            <person name="Grigoriev I.V."/>
            <person name="Martin F.M."/>
            <person name="Hacquard S."/>
        </authorList>
    </citation>
    <scope>NUCLEOTIDE SEQUENCE</scope>
    <source>
        <strain evidence="1">MPI-CAGE-AT-0016</strain>
    </source>
</reference>
<keyword evidence="2" id="KW-1185">Reference proteome</keyword>
<gene>
    <name evidence="1" type="ORF">B0T11DRAFT_300546</name>
</gene>
<dbReference type="Proteomes" id="UP000813385">
    <property type="component" value="Unassembled WGS sequence"/>
</dbReference>
<sequence>MMFFPISCWFATSSRASLFPFTLTQVSSSEAIMRLTSVLASFAAVAVGVNGAAIAEVSPVEAASFVERDSGVNEPGVTLVERQLPTFNEWTCGRPTGGGGHQALRNVHAGFNRVFGNPRLTMARGQCYVTSCGGHFFAVCNTSGVTRTEHSNHRNLAKDSNPGPGGSCRYLVWDETYIHYYFGAGSGVFGGNVDRRNC</sequence>
<dbReference type="OrthoDB" id="4808467at2759"/>
<organism evidence="1 2">
    <name type="scientific">Plectosphaerella cucumerina</name>
    <dbReference type="NCBI Taxonomy" id="40658"/>
    <lineage>
        <taxon>Eukaryota</taxon>
        <taxon>Fungi</taxon>
        <taxon>Dikarya</taxon>
        <taxon>Ascomycota</taxon>
        <taxon>Pezizomycotina</taxon>
        <taxon>Sordariomycetes</taxon>
        <taxon>Hypocreomycetidae</taxon>
        <taxon>Glomerellales</taxon>
        <taxon>Plectosphaerellaceae</taxon>
        <taxon>Plectosphaerella</taxon>
    </lineage>
</organism>
<proteinExistence type="predicted"/>
<protein>
    <submittedName>
        <fullName evidence="1">Uncharacterized protein</fullName>
    </submittedName>
</protein>
<name>A0A8K0T553_9PEZI</name>
<accession>A0A8K0T553</accession>
<dbReference type="EMBL" id="JAGPXD010000005">
    <property type="protein sequence ID" value="KAH7353397.1"/>
    <property type="molecule type" value="Genomic_DNA"/>
</dbReference>
<evidence type="ECO:0000313" key="2">
    <source>
        <dbReference type="Proteomes" id="UP000813385"/>
    </source>
</evidence>
<dbReference type="AlphaFoldDB" id="A0A8K0T553"/>
<comment type="caution">
    <text evidence="1">The sequence shown here is derived from an EMBL/GenBank/DDBJ whole genome shotgun (WGS) entry which is preliminary data.</text>
</comment>